<dbReference type="AlphaFoldDB" id="A0AAW2WS29"/>
<proteinExistence type="predicted"/>
<feature type="domain" description="DUF4283" evidence="1">
    <location>
        <begin position="121"/>
        <end position="199"/>
    </location>
</feature>
<dbReference type="EMBL" id="JACGWN010000007">
    <property type="protein sequence ID" value="KAL0444859.1"/>
    <property type="molecule type" value="Genomic_DNA"/>
</dbReference>
<gene>
    <name evidence="2" type="ORF">Slati_2208600</name>
</gene>
<accession>A0AAW2WS29</accession>
<evidence type="ECO:0000313" key="2">
    <source>
        <dbReference type="EMBL" id="KAL0444859.1"/>
    </source>
</evidence>
<evidence type="ECO:0000259" key="1">
    <source>
        <dbReference type="Pfam" id="PF14111"/>
    </source>
</evidence>
<dbReference type="Pfam" id="PF14111">
    <property type="entry name" value="DUF4283"/>
    <property type="match status" value="1"/>
</dbReference>
<reference evidence="2" key="1">
    <citation type="submission" date="2020-06" db="EMBL/GenBank/DDBJ databases">
        <authorList>
            <person name="Li T."/>
            <person name="Hu X."/>
            <person name="Zhang T."/>
            <person name="Song X."/>
            <person name="Zhang H."/>
            <person name="Dai N."/>
            <person name="Sheng W."/>
            <person name="Hou X."/>
            <person name="Wei L."/>
        </authorList>
    </citation>
    <scope>NUCLEOTIDE SEQUENCE</scope>
    <source>
        <strain evidence="2">KEN1</strain>
        <tissue evidence="2">Leaf</tissue>
    </source>
</reference>
<comment type="caution">
    <text evidence="2">The sequence shown here is derived from an EMBL/GenBank/DDBJ whole genome shotgun (WGS) entry which is preliminary data.</text>
</comment>
<dbReference type="InterPro" id="IPR025558">
    <property type="entry name" value="DUF4283"/>
</dbReference>
<sequence length="361" mass="40247">MTMDLPCPSSKIPPPPALVGHAQPLAAQETLSPRVLTPPCTLLMRHRLMWGSLLRPPTASAPEYSLVTFHYAIRLLLNHCLILLRLRSIIHPAKSCIMSPTSQNGEVIVRPSLNMIRDGSKRWVHTAVGYFLGKKPYFYHIDEFARTNWPGLKDVTATASGFFFFRFQSEVAMTEIIEGGPWLFQGQPIVLQRWQPGMALRKLKHTEVPVWIKLKHLPIEYWTEEGLSVVASGIGKPLYPDAITKACTRLDFARVCVMLNIASKLPKHIVILAPTAEGGEIPCKVDVEYEWVPKKCVTCMSLGHSASSCPTLQSSSKKPVNVFVAKVRPVDTAARQETNASSMGADQEHSSLRWIALTFQM</sequence>
<dbReference type="InterPro" id="IPR040256">
    <property type="entry name" value="At4g02000-like"/>
</dbReference>
<dbReference type="PANTHER" id="PTHR31286:SF165">
    <property type="entry name" value="DUF4283 DOMAIN-CONTAINING PROTEIN"/>
    <property type="match status" value="1"/>
</dbReference>
<protein>
    <recommendedName>
        <fullName evidence="1">DUF4283 domain-containing protein</fullName>
    </recommendedName>
</protein>
<organism evidence="2">
    <name type="scientific">Sesamum latifolium</name>
    <dbReference type="NCBI Taxonomy" id="2727402"/>
    <lineage>
        <taxon>Eukaryota</taxon>
        <taxon>Viridiplantae</taxon>
        <taxon>Streptophyta</taxon>
        <taxon>Embryophyta</taxon>
        <taxon>Tracheophyta</taxon>
        <taxon>Spermatophyta</taxon>
        <taxon>Magnoliopsida</taxon>
        <taxon>eudicotyledons</taxon>
        <taxon>Gunneridae</taxon>
        <taxon>Pentapetalae</taxon>
        <taxon>asterids</taxon>
        <taxon>lamiids</taxon>
        <taxon>Lamiales</taxon>
        <taxon>Pedaliaceae</taxon>
        <taxon>Sesamum</taxon>
    </lineage>
</organism>
<dbReference type="PANTHER" id="PTHR31286">
    <property type="entry name" value="GLYCINE-RICH CELL WALL STRUCTURAL PROTEIN 1.8-LIKE"/>
    <property type="match status" value="1"/>
</dbReference>
<reference evidence="2" key="2">
    <citation type="journal article" date="2024" name="Plant">
        <title>Genomic evolution and insights into agronomic trait innovations of Sesamum species.</title>
        <authorList>
            <person name="Miao H."/>
            <person name="Wang L."/>
            <person name="Qu L."/>
            <person name="Liu H."/>
            <person name="Sun Y."/>
            <person name="Le M."/>
            <person name="Wang Q."/>
            <person name="Wei S."/>
            <person name="Zheng Y."/>
            <person name="Lin W."/>
            <person name="Duan Y."/>
            <person name="Cao H."/>
            <person name="Xiong S."/>
            <person name="Wang X."/>
            <person name="Wei L."/>
            <person name="Li C."/>
            <person name="Ma Q."/>
            <person name="Ju M."/>
            <person name="Zhao R."/>
            <person name="Li G."/>
            <person name="Mu C."/>
            <person name="Tian Q."/>
            <person name="Mei H."/>
            <person name="Zhang T."/>
            <person name="Gao T."/>
            <person name="Zhang H."/>
        </authorList>
    </citation>
    <scope>NUCLEOTIDE SEQUENCE</scope>
    <source>
        <strain evidence="2">KEN1</strain>
    </source>
</reference>
<name>A0AAW2WS29_9LAMI</name>